<keyword evidence="2" id="KW-1185">Reference proteome</keyword>
<comment type="caution">
    <text evidence="1">The sequence shown here is derived from an EMBL/GenBank/DDBJ whole genome shotgun (WGS) entry which is preliminary data.</text>
</comment>
<dbReference type="OrthoDB" id="1435533at2759"/>
<gene>
    <name evidence="1" type="ORF">Acr_00g0081930</name>
</gene>
<sequence length="143" mass="15671">MCPSKAPGYDGMTAGFFQHYWDTMAGDICQTAKSFFHLRTLLNTGLARVEISSKLSLQSKLGDLLCRSSKQSLPKTNASRAKAIITSELSLFSKLGIITVLKLGRWATVGGNPEGCQGTKGDLHIRVPSYSRGWRCRQLMMGN</sequence>
<dbReference type="AlphaFoldDB" id="A0A7J0DUT0"/>
<proteinExistence type="predicted"/>
<evidence type="ECO:0000313" key="1">
    <source>
        <dbReference type="EMBL" id="GFS42829.1"/>
    </source>
</evidence>
<reference evidence="2" key="1">
    <citation type="submission" date="2019-07" db="EMBL/GenBank/DDBJ databases">
        <title>De Novo Assembly of kiwifruit Actinidia rufa.</title>
        <authorList>
            <person name="Sugita-Konishi S."/>
            <person name="Sato K."/>
            <person name="Mori E."/>
            <person name="Abe Y."/>
            <person name="Kisaki G."/>
            <person name="Hamano K."/>
            <person name="Suezawa K."/>
            <person name="Otani M."/>
            <person name="Fukuda T."/>
            <person name="Manabe T."/>
            <person name="Gomi K."/>
            <person name="Tabuchi M."/>
            <person name="Akimitsu K."/>
            <person name="Kataoka I."/>
        </authorList>
    </citation>
    <scope>NUCLEOTIDE SEQUENCE [LARGE SCALE GENOMIC DNA]</scope>
    <source>
        <strain evidence="2">cv. Fuchu</strain>
    </source>
</reference>
<protein>
    <submittedName>
        <fullName evidence="1">Uncharacterized protein</fullName>
    </submittedName>
</protein>
<name>A0A7J0DUT0_9ERIC</name>
<dbReference type="Proteomes" id="UP000585474">
    <property type="component" value="Unassembled WGS sequence"/>
</dbReference>
<dbReference type="EMBL" id="BJWL01000404">
    <property type="protein sequence ID" value="GFS42829.1"/>
    <property type="molecule type" value="Genomic_DNA"/>
</dbReference>
<organism evidence="1 2">
    <name type="scientific">Actinidia rufa</name>
    <dbReference type="NCBI Taxonomy" id="165716"/>
    <lineage>
        <taxon>Eukaryota</taxon>
        <taxon>Viridiplantae</taxon>
        <taxon>Streptophyta</taxon>
        <taxon>Embryophyta</taxon>
        <taxon>Tracheophyta</taxon>
        <taxon>Spermatophyta</taxon>
        <taxon>Magnoliopsida</taxon>
        <taxon>eudicotyledons</taxon>
        <taxon>Gunneridae</taxon>
        <taxon>Pentapetalae</taxon>
        <taxon>asterids</taxon>
        <taxon>Ericales</taxon>
        <taxon>Actinidiaceae</taxon>
        <taxon>Actinidia</taxon>
    </lineage>
</organism>
<accession>A0A7J0DUT0</accession>
<evidence type="ECO:0000313" key="2">
    <source>
        <dbReference type="Proteomes" id="UP000585474"/>
    </source>
</evidence>